<evidence type="ECO:0000256" key="2">
    <source>
        <dbReference type="ARBA" id="ARBA00022553"/>
    </source>
</evidence>
<dbReference type="EMBL" id="BPLR01011214">
    <property type="protein sequence ID" value="GIY44949.1"/>
    <property type="molecule type" value="Genomic_DNA"/>
</dbReference>
<dbReference type="GO" id="GO:0005246">
    <property type="term" value="F:calcium channel regulator activity"/>
    <property type="evidence" value="ECO:0007669"/>
    <property type="project" value="TreeGrafter"/>
</dbReference>
<dbReference type="PANTHER" id="PTHR45775">
    <property type="entry name" value="RAD, GEM/KIR FAMILY MEMBER 2, ISOFORM C"/>
    <property type="match status" value="1"/>
</dbReference>
<dbReference type="Gene3D" id="3.40.50.300">
    <property type="entry name" value="P-loop containing nucleotide triphosphate hydrolases"/>
    <property type="match status" value="2"/>
</dbReference>
<dbReference type="SUPFAM" id="SSF52540">
    <property type="entry name" value="P-loop containing nucleoside triphosphate hydrolases"/>
    <property type="match status" value="1"/>
</dbReference>
<name>A0AAV4TIA2_CAEEX</name>
<comment type="similarity">
    <text evidence="1">Belongs to the small GTPase superfamily. RGK family.</text>
</comment>
<keyword evidence="2" id="KW-0597">Phosphoprotein</keyword>
<dbReference type="GO" id="GO:0003924">
    <property type="term" value="F:GTPase activity"/>
    <property type="evidence" value="ECO:0007669"/>
    <property type="project" value="InterPro"/>
</dbReference>
<accession>A0AAV4TIA2</accession>
<gene>
    <name evidence="3" type="ORF">CEXT_321461</name>
</gene>
<dbReference type="PANTHER" id="PTHR45775:SF6">
    <property type="entry name" value="RAD, GEM_KIR FAMILY MEMBER 2, ISOFORM C"/>
    <property type="match status" value="1"/>
</dbReference>
<organism evidence="3 4">
    <name type="scientific">Caerostris extrusa</name>
    <name type="common">Bark spider</name>
    <name type="synonym">Caerostris bankana</name>
    <dbReference type="NCBI Taxonomy" id="172846"/>
    <lineage>
        <taxon>Eukaryota</taxon>
        <taxon>Metazoa</taxon>
        <taxon>Ecdysozoa</taxon>
        <taxon>Arthropoda</taxon>
        <taxon>Chelicerata</taxon>
        <taxon>Arachnida</taxon>
        <taxon>Araneae</taxon>
        <taxon>Araneomorphae</taxon>
        <taxon>Entelegynae</taxon>
        <taxon>Araneoidea</taxon>
        <taxon>Araneidae</taxon>
        <taxon>Caerostris</taxon>
    </lineage>
</organism>
<dbReference type="InterPro" id="IPR051641">
    <property type="entry name" value="RGK_GTP-binding_reg"/>
</dbReference>
<keyword evidence="4" id="KW-1185">Reference proteome</keyword>
<evidence type="ECO:0000313" key="3">
    <source>
        <dbReference type="EMBL" id="GIY44949.1"/>
    </source>
</evidence>
<dbReference type="AlphaFoldDB" id="A0AAV4TIA2"/>
<evidence type="ECO:0000256" key="1">
    <source>
        <dbReference type="ARBA" id="ARBA00008846"/>
    </source>
</evidence>
<comment type="caution">
    <text evidence="3">The sequence shown here is derived from an EMBL/GenBank/DDBJ whole genome shotgun (WGS) entry which is preliminary data.</text>
</comment>
<reference evidence="3 4" key="1">
    <citation type="submission" date="2021-06" db="EMBL/GenBank/DDBJ databases">
        <title>Caerostris extrusa draft genome.</title>
        <authorList>
            <person name="Kono N."/>
            <person name="Arakawa K."/>
        </authorList>
    </citation>
    <scope>NUCLEOTIDE SEQUENCE [LARGE SCALE GENOMIC DNA]</scope>
</reference>
<sequence>MIVRSTCISSASNVTLSNMLHPLPYHPLSFPPFQWNLAGVRAKINWKPTHIVVYSITDRSSFEKAVDILFKLREKGCTMNKAVILVGNKSDLVRSRSISPDDRSSFEKAVDILFKLREKECTMNKAVILVGSKSDLVRSRSISSDGKFSCA</sequence>
<dbReference type="Pfam" id="PF00071">
    <property type="entry name" value="Ras"/>
    <property type="match status" value="1"/>
</dbReference>
<dbReference type="GO" id="GO:0005525">
    <property type="term" value="F:GTP binding"/>
    <property type="evidence" value="ECO:0007669"/>
    <property type="project" value="InterPro"/>
</dbReference>
<evidence type="ECO:0000313" key="4">
    <source>
        <dbReference type="Proteomes" id="UP001054945"/>
    </source>
</evidence>
<dbReference type="GO" id="GO:0005886">
    <property type="term" value="C:plasma membrane"/>
    <property type="evidence" value="ECO:0007669"/>
    <property type="project" value="TreeGrafter"/>
</dbReference>
<protein>
    <submittedName>
        <fullName evidence="3">Uncharacterized protein</fullName>
    </submittedName>
</protein>
<dbReference type="InterPro" id="IPR027417">
    <property type="entry name" value="P-loop_NTPase"/>
</dbReference>
<dbReference type="Proteomes" id="UP001054945">
    <property type="component" value="Unassembled WGS sequence"/>
</dbReference>
<proteinExistence type="inferred from homology"/>
<dbReference type="InterPro" id="IPR001806">
    <property type="entry name" value="Small_GTPase"/>
</dbReference>